<gene>
    <name evidence="3" type="ORF">Cni_G04419</name>
</gene>
<proteinExistence type="inferred from homology"/>
<dbReference type="GO" id="GO:0010150">
    <property type="term" value="P:leaf senescence"/>
    <property type="evidence" value="ECO:0007669"/>
    <property type="project" value="UniProtKB-ARBA"/>
</dbReference>
<protein>
    <submittedName>
        <fullName evidence="3">Uncharacterized protein</fullName>
    </submittedName>
</protein>
<name>A0AAQ3JTF9_9LILI</name>
<dbReference type="AlphaFoldDB" id="A0AAQ3JTF9"/>
<reference evidence="3 4" key="1">
    <citation type="submission" date="2023-10" db="EMBL/GenBank/DDBJ databases">
        <title>Chromosome-scale genome assembly provides insights into flower coloration mechanisms of Canna indica.</title>
        <authorList>
            <person name="Li C."/>
        </authorList>
    </citation>
    <scope>NUCLEOTIDE SEQUENCE [LARGE SCALE GENOMIC DNA]</scope>
    <source>
        <tissue evidence="3">Flower</tissue>
    </source>
</reference>
<dbReference type="PANTHER" id="PTHR33083">
    <property type="entry name" value="EXPRESSED PROTEIN"/>
    <property type="match status" value="1"/>
</dbReference>
<dbReference type="PANTHER" id="PTHR33083:SF87">
    <property type="entry name" value="OS01G0727500 PROTEIN"/>
    <property type="match status" value="1"/>
</dbReference>
<organism evidence="3 4">
    <name type="scientific">Canna indica</name>
    <name type="common">Indian-shot</name>
    <dbReference type="NCBI Taxonomy" id="4628"/>
    <lineage>
        <taxon>Eukaryota</taxon>
        <taxon>Viridiplantae</taxon>
        <taxon>Streptophyta</taxon>
        <taxon>Embryophyta</taxon>
        <taxon>Tracheophyta</taxon>
        <taxon>Spermatophyta</taxon>
        <taxon>Magnoliopsida</taxon>
        <taxon>Liliopsida</taxon>
        <taxon>Zingiberales</taxon>
        <taxon>Cannaceae</taxon>
        <taxon>Canna</taxon>
    </lineage>
</organism>
<dbReference type="InterPro" id="IPR007608">
    <property type="entry name" value="Senescence_reg_S40"/>
</dbReference>
<evidence type="ECO:0000256" key="2">
    <source>
        <dbReference type="SAM" id="MobiDB-lite"/>
    </source>
</evidence>
<dbReference type="Proteomes" id="UP001327560">
    <property type="component" value="Chromosome 1"/>
</dbReference>
<evidence type="ECO:0000313" key="4">
    <source>
        <dbReference type="Proteomes" id="UP001327560"/>
    </source>
</evidence>
<evidence type="ECO:0000256" key="1">
    <source>
        <dbReference type="ARBA" id="ARBA00034773"/>
    </source>
</evidence>
<feature type="region of interest" description="Disordered" evidence="2">
    <location>
        <begin position="64"/>
        <end position="86"/>
    </location>
</feature>
<dbReference type="EMBL" id="CP136890">
    <property type="protein sequence ID" value="WOK95712.1"/>
    <property type="molecule type" value="Genomic_DNA"/>
</dbReference>
<keyword evidence="4" id="KW-1185">Reference proteome</keyword>
<dbReference type="Pfam" id="PF04520">
    <property type="entry name" value="Senescence_reg"/>
    <property type="match status" value="1"/>
</dbReference>
<accession>A0AAQ3JTF9</accession>
<evidence type="ECO:0000313" key="3">
    <source>
        <dbReference type="EMBL" id="WOK95712.1"/>
    </source>
</evidence>
<comment type="similarity">
    <text evidence="1">Belongs to the senescence regulator S40 family.</text>
</comment>
<sequence>MMELYEANLLWPESCTEHRSTRAATITACSGDGDGEEVVESGRSTWTMAMTAAVDVPKTRGGAANYAAARKHDSKEEEEEEEMVPPHVVVSSRSRAMGGEAAFSVFVGHGRTLKGRDLCHFRDTVLRLTGFLEA</sequence>